<dbReference type="NCBIfam" id="TIGR00055">
    <property type="entry name" value="uppS"/>
    <property type="match status" value="1"/>
</dbReference>
<dbReference type="Gene3D" id="3.40.1180.10">
    <property type="entry name" value="Decaprenyl diphosphate synthase-like"/>
    <property type="match status" value="1"/>
</dbReference>
<dbReference type="GO" id="GO:0000287">
    <property type="term" value="F:magnesium ion binding"/>
    <property type="evidence" value="ECO:0007669"/>
    <property type="project" value="TreeGrafter"/>
</dbReference>
<evidence type="ECO:0000256" key="2">
    <source>
        <dbReference type="ARBA" id="ARBA00022679"/>
    </source>
</evidence>
<dbReference type="HAMAP" id="MF_01139">
    <property type="entry name" value="ISPT"/>
    <property type="match status" value="1"/>
</dbReference>
<dbReference type="InterPro" id="IPR001441">
    <property type="entry name" value="UPP_synth-like"/>
</dbReference>
<evidence type="ECO:0000256" key="1">
    <source>
        <dbReference type="ARBA" id="ARBA00001946"/>
    </source>
</evidence>
<keyword evidence="2" id="KW-0808">Transferase</keyword>
<comment type="cofactor">
    <cofactor evidence="1">
        <name>Mg(2+)</name>
        <dbReference type="ChEBI" id="CHEBI:18420"/>
    </cofactor>
</comment>
<dbReference type="CDD" id="cd00475">
    <property type="entry name" value="Cis_IPPS"/>
    <property type="match status" value="1"/>
</dbReference>
<name>A0A6J6G1X2_9ZZZZ</name>
<protein>
    <submittedName>
        <fullName evidence="3">Unannotated protein</fullName>
    </submittedName>
</protein>
<organism evidence="3">
    <name type="scientific">freshwater metagenome</name>
    <dbReference type="NCBI Taxonomy" id="449393"/>
    <lineage>
        <taxon>unclassified sequences</taxon>
        <taxon>metagenomes</taxon>
        <taxon>ecological metagenomes</taxon>
    </lineage>
</organism>
<dbReference type="SUPFAM" id="SSF64005">
    <property type="entry name" value="Undecaprenyl diphosphate synthase"/>
    <property type="match status" value="1"/>
</dbReference>
<accession>A0A6J6G1X2</accession>
<dbReference type="PROSITE" id="PS01066">
    <property type="entry name" value="UPP_SYNTHASE"/>
    <property type="match status" value="1"/>
</dbReference>
<reference evidence="3" key="1">
    <citation type="submission" date="2020-05" db="EMBL/GenBank/DDBJ databases">
        <authorList>
            <person name="Chiriac C."/>
            <person name="Salcher M."/>
            <person name="Ghai R."/>
            <person name="Kavagutti S V."/>
        </authorList>
    </citation>
    <scope>NUCLEOTIDE SEQUENCE</scope>
</reference>
<dbReference type="EMBL" id="CAEZUL010000017">
    <property type="protein sequence ID" value="CAB4593284.1"/>
    <property type="molecule type" value="Genomic_DNA"/>
</dbReference>
<dbReference type="GO" id="GO:0005829">
    <property type="term" value="C:cytosol"/>
    <property type="evidence" value="ECO:0007669"/>
    <property type="project" value="TreeGrafter"/>
</dbReference>
<evidence type="ECO:0000313" key="3">
    <source>
        <dbReference type="EMBL" id="CAB4593284.1"/>
    </source>
</evidence>
<dbReference type="AlphaFoldDB" id="A0A6J6G1X2"/>
<sequence>MDSSLLPSPIHVACIMDGNGRWANRRGLPRNEGHTAGEEALAGAVRAASARQIPWLTVFGFSTENWVRPRAEVRHILSLHRKLFARIDEMNENNARTRWIGRPFKERGARTPIYVQKAITKAIADTAHNSGLEVTVAFDYGSRAELLRAAQLAMSHGEVTPDSISSHLYSPDMPDVDLLIRTSGETRISNFMLWQIPEATVYFTDHAWPDFNAAELDNAISSFQRDKQR</sequence>
<dbReference type="PANTHER" id="PTHR10291">
    <property type="entry name" value="DEHYDRODOLICHYL DIPHOSPHATE SYNTHASE FAMILY MEMBER"/>
    <property type="match status" value="1"/>
</dbReference>
<dbReference type="InterPro" id="IPR018520">
    <property type="entry name" value="UPP_synth-like_CS"/>
</dbReference>
<dbReference type="PANTHER" id="PTHR10291:SF0">
    <property type="entry name" value="DEHYDRODOLICHYL DIPHOSPHATE SYNTHASE 2"/>
    <property type="match status" value="1"/>
</dbReference>
<dbReference type="InterPro" id="IPR036424">
    <property type="entry name" value="UPP_synth-like_sf"/>
</dbReference>
<dbReference type="Pfam" id="PF01255">
    <property type="entry name" value="Prenyltransf"/>
    <property type="match status" value="1"/>
</dbReference>
<dbReference type="GO" id="GO:0008834">
    <property type="term" value="F:ditrans,polycis-undecaprenyl-diphosphate synthase [(2E,6E)-farnesyl-diphosphate specific] activity"/>
    <property type="evidence" value="ECO:0007669"/>
    <property type="project" value="TreeGrafter"/>
</dbReference>
<gene>
    <name evidence="3" type="ORF">UFOPK1808_00284</name>
</gene>
<dbReference type="GO" id="GO:0016094">
    <property type="term" value="P:polyprenol biosynthetic process"/>
    <property type="evidence" value="ECO:0007669"/>
    <property type="project" value="TreeGrafter"/>
</dbReference>
<proteinExistence type="inferred from homology"/>